<dbReference type="PANTHER" id="PTHR35116">
    <property type="entry name" value="HELICASE PROTEIN MOM1"/>
    <property type="match status" value="1"/>
</dbReference>
<evidence type="ECO:0000313" key="2">
    <source>
        <dbReference type="EMBL" id="GFC81497.1"/>
    </source>
</evidence>
<sequence>SFQQPSENGIQDQEGQADPTPMVEIEDDNMQPVEAIQVDQIIPEDSSLNPHDEPSSILSANPTITVKQAATLSTSVVLAQTTAAHTQIQNASLLEQHMFDLRRNSHSDPLHIELERLASVKEKMVKSYHGNIRKINIDRKKEIAEAIDKIRLKYHSKRQEWDATFNSQMKEVENNMYTVERNQVLADVSRGCVAVQGVLF</sequence>
<dbReference type="AlphaFoldDB" id="A0A699R8Q1"/>
<feature type="compositionally biased region" description="Polar residues" evidence="1">
    <location>
        <begin position="1"/>
        <end position="14"/>
    </location>
</feature>
<dbReference type="GO" id="GO:0031507">
    <property type="term" value="P:heterochromatin formation"/>
    <property type="evidence" value="ECO:0007669"/>
    <property type="project" value="InterPro"/>
</dbReference>
<organism evidence="2">
    <name type="scientific">Tanacetum cinerariifolium</name>
    <name type="common">Dalmatian daisy</name>
    <name type="synonym">Chrysanthemum cinerariifolium</name>
    <dbReference type="NCBI Taxonomy" id="118510"/>
    <lineage>
        <taxon>Eukaryota</taxon>
        <taxon>Viridiplantae</taxon>
        <taxon>Streptophyta</taxon>
        <taxon>Embryophyta</taxon>
        <taxon>Tracheophyta</taxon>
        <taxon>Spermatophyta</taxon>
        <taxon>Magnoliopsida</taxon>
        <taxon>eudicotyledons</taxon>
        <taxon>Gunneridae</taxon>
        <taxon>Pentapetalae</taxon>
        <taxon>asterids</taxon>
        <taxon>campanulids</taxon>
        <taxon>Asterales</taxon>
        <taxon>Asteraceae</taxon>
        <taxon>Asteroideae</taxon>
        <taxon>Anthemideae</taxon>
        <taxon>Anthemidinae</taxon>
        <taxon>Tanacetum</taxon>
    </lineage>
</organism>
<accession>A0A699R8Q1</accession>
<feature type="region of interest" description="Disordered" evidence="1">
    <location>
        <begin position="1"/>
        <end position="28"/>
    </location>
</feature>
<comment type="caution">
    <text evidence="2">The sequence shown here is derived from an EMBL/GenBank/DDBJ whole genome shotgun (WGS) entry which is preliminary data.</text>
</comment>
<dbReference type="EMBL" id="BKCJ011080068">
    <property type="protein sequence ID" value="GFC81497.1"/>
    <property type="molecule type" value="Genomic_DNA"/>
</dbReference>
<reference evidence="2" key="1">
    <citation type="journal article" date="2019" name="Sci. Rep.">
        <title>Draft genome of Tanacetum cinerariifolium, the natural source of mosquito coil.</title>
        <authorList>
            <person name="Yamashiro T."/>
            <person name="Shiraishi A."/>
            <person name="Satake H."/>
            <person name="Nakayama K."/>
        </authorList>
    </citation>
    <scope>NUCLEOTIDE SEQUENCE</scope>
</reference>
<protein>
    <submittedName>
        <fullName evidence="2">Uncharacterized protein</fullName>
    </submittedName>
</protein>
<evidence type="ECO:0000256" key="1">
    <source>
        <dbReference type="SAM" id="MobiDB-lite"/>
    </source>
</evidence>
<feature type="non-terminal residue" evidence="2">
    <location>
        <position position="1"/>
    </location>
</feature>
<proteinExistence type="predicted"/>
<dbReference type="InterPro" id="IPR039322">
    <property type="entry name" value="MOM1"/>
</dbReference>
<name>A0A699R8Q1_TANCI</name>
<dbReference type="Gene3D" id="6.10.250.1310">
    <property type="match status" value="1"/>
</dbReference>
<dbReference type="PANTHER" id="PTHR35116:SF2">
    <property type="entry name" value="ATP-DEPENDENT HELICASE FAMILY PROTEIN-RELATED"/>
    <property type="match status" value="1"/>
</dbReference>
<gene>
    <name evidence="2" type="ORF">Tci_853467</name>
</gene>